<protein>
    <submittedName>
        <fullName evidence="2">Uncharacterized protein</fullName>
    </submittedName>
</protein>
<comment type="caution">
    <text evidence="2">The sequence shown here is derived from an EMBL/GenBank/DDBJ whole genome shotgun (WGS) entry which is preliminary data.</text>
</comment>
<dbReference type="Proteomes" id="UP001162131">
    <property type="component" value="Unassembled WGS sequence"/>
</dbReference>
<dbReference type="EMBL" id="CAJZBQ010000062">
    <property type="protein sequence ID" value="CAG9335305.1"/>
    <property type="molecule type" value="Genomic_DNA"/>
</dbReference>
<sequence>MEELQRRIEELEKELEQKNAYIEKLEGELGKKSLLPALAVMLNKVQPNLTKPQMVSVESLKFFTRLIGNAIHIQFPETLKRTDTLRHLEEKPKRNFKNSAQNSEISKLFDRINPLIEQKSIMNAEIKSRIKKLKEEYKAKKIIIRETYQAMRNRIDSHIFELIEKLQTGFGKTILLEKDTERAYQLLEIVREENDFYFKMIKYADKNGIALLRPRNIEISLNDLKGVIALSEEDSKAFMDSLDENIITVVYQIIEFDDEQSCCPIEISPQGLPLSDYSIIFNKDKIIKVDGKDGTVKFNQVLISEDCGFVYESVIEIFTSELSPHVINLLHVHVEDTSEEIPIEVVYILPEQSWSDYTNFENDAKGVPLRYKIIVKEGKVNTVLYNTGTGHKELPFIEKKIKIGDNFCIQDNSIAQVKLIPTGMLGRSWQARDTEINPIFTKNPPDSFCPGRHIEDLPGNIDMKIVCENGELVANGKEFAYPVCLCKALEGTQINSFNELKEQKETHKINNLLENLENLKRCVEEFKSGNIRDKKDLLNRMTQFSVSSREGISEKPELLAEWGPILQISDRALRNLATDIRFGA</sequence>
<feature type="coiled-coil region" evidence="1">
    <location>
        <begin position="502"/>
        <end position="529"/>
    </location>
</feature>
<evidence type="ECO:0000313" key="3">
    <source>
        <dbReference type="Proteomes" id="UP001162131"/>
    </source>
</evidence>
<keyword evidence="3" id="KW-1185">Reference proteome</keyword>
<gene>
    <name evidence="2" type="ORF">BSTOLATCC_MIC63782</name>
</gene>
<feature type="coiled-coil region" evidence="1">
    <location>
        <begin position="116"/>
        <end position="143"/>
    </location>
</feature>
<proteinExistence type="predicted"/>
<feature type="coiled-coil region" evidence="1">
    <location>
        <begin position="1"/>
        <end position="28"/>
    </location>
</feature>
<evidence type="ECO:0000313" key="2">
    <source>
        <dbReference type="EMBL" id="CAG9335305.1"/>
    </source>
</evidence>
<name>A0AAU9K6X2_9CILI</name>
<evidence type="ECO:0000256" key="1">
    <source>
        <dbReference type="SAM" id="Coils"/>
    </source>
</evidence>
<reference evidence="2" key="1">
    <citation type="submission" date="2021-09" db="EMBL/GenBank/DDBJ databases">
        <authorList>
            <consortium name="AG Swart"/>
            <person name="Singh M."/>
            <person name="Singh A."/>
            <person name="Seah K."/>
            <person name="Emmerich C."/>
        </authorList>
    </citation>
    <scope>NUCLEOTIDE SEQUENCE</scope>
    <source>
        <strain evidence="2">ATCC30299</strain>
    </source>
</reference>
<dbReference type="AlphaFoldDB" id="A0AAU9K6X2"/>
<accession>A0AAU9K6X2</accession>
<organism evidence="2 3">
    <name type="scientific">Blepharisma stoltei</name>
    <dbReference type="NCBI Taxonomy" id="1481888"/>
    <lineage>
        <taxon>Eukaryota</taxon>
        <taxon>Sar</taxon>
        <taxon>Alveolata</taxon>
        <taxon>Ciliophora</taxon>
        <taxon>Postciliodesmatophora</taxon>
        <taxon>Heterotrichea</taxon>
        <taxon>Heterotrichida</taxon>
        <taxon>Blepharismidae</taxon>
        <taxon>Blepharisma</taxon>
    </lineage>
</organism>
<keyword evidence="1" id="KW-0175">Coiled coil</keyword>